<dbReference type="PROSITE" id="PS51257">
    <property type="entry name" value="PROKAR_LIPOPROTEIN"/>
    <property type="match status" value="1"/>
</dbReference>
<gene>
    <name evidence="3" type="ORF">ER308_14535</name>
</gene>
<reference evidence="3 4" key="1">
    <citation type="submission" date="2019-01" db="EMBL/GenBank/DDBJ databases">
        <title>Egibacter rhizosphaerae EGI 80759T.</title>
        <authorList>
            <person name="Chen D.-D."/>
            <person name="Tian Y."/>
            <person name="Jiao J.-Y."/>
            <person name="Zhang X.-T."/>
            <person name="Zhang Y.-G."/>
            <person name="Zhang Y."/>
            <person name="Xiao M."/>
            <person name="Shu W.-S."/>
            <person name="Li W.-J."/>
        </authorList>
    </citation>
    <scope>NUCLEOTIDE SEQUENCE [LARGE SCALE GENOMIC DNA]</scope>
    <source>
        <strain evidence="3 4">EGI 80759</strain>
    </source>
</reference>
<proteinExistence type="predicted"/>
<evidence type="ECO:0000313" key="4">
    <source>
        <dbReference type="Proteomes" id="UP000291469"/>
    </source>
</evidence>
<evidence type="ECO:0000256" key="1">
    <source>
        <dbReference type="SAM" id="MobiDB-lite"/>
    </source>
</evidence>
<dbReference type="KEGG" id="erz:ER308_14535"/>
<dbReference type="RefSeq" id="WP_131155649.1">
    <property type="nucleotide sequence ID" value="NZ_CP036402.1"/>
</dbReference>
<dbReference type="EMBL" id="CP036402">
    <property type="protein sequence ID" value="QBI20654.1"/>
    <property type="molecule type" value="Genomic_DNA"/>
</dbReference>
<evidence type="ECO:0000313" key="3">
    <source>
        <dbReference type="EMBL" id="QBI20654.1"/>
    </source>
</evidence>
<keyword evidence="4" id="KW-1185">Reference proteome</keyword>
<feature type="compositionally biased region" description="Acidic residues" evidence="1">
    <location>
        <begin position="220"/>
        <end position="244"/>
    </location>
</feature>
<sequence>MRARTCVLMLVGLTGALLLTACGDDDEMGDELADVHDAIDDLAAEVEELRTEIDEARGEGAVDEGEGSDSEADRGAEGAGGDDGDAVFDRDTAEGVAFNPPIEARHPGGVVVEVHGVRSTESSVELDTRIINGQGRSARLSTPGIPSRMTDDVGNEYLLVPPEDDDWLEVEEGEVLEGALSFSGRLAADATSLTVEFRPDNADRTQDGADSGPHLLLEDIPLDPEDADEAEAGDDADGLEGDDF</sequence>
<feature type="chain" id="PRO_5039538611" description="DUF4352 domain-containing protein" evidence="2">
    <location>
        <begin position="22"/>
        <end position="244"/>
    </location>
</feature>
<accession>A0A411YHB2</accession>
<feature type="region of interest" description="Disordered" evidence="1">
    <location>
        <begin position="197"/>
        <end position="244"/>
    </location>
</feature>
<evidence type="ECO:0000256" key="2">
    <source>
        <dbReference type="SAM" id="SignalP"/>
    </source>
</evidence>
<keyword evidence="2" id="KW-0732">Signal</keyword>
<organism evidence="3 4">
    <name type="scientific">Egibacter rhizosphaerae</name>
    <dbReference type="NCBI Taxonomy" id="1670831"/>
    <lineage>
        <taxon>Bacteria</taxon>
        <taxon>Bacillati</taxon>
        <taxon>Actinomycetota</taxon>
        <taxon>Nitriliruptoria</taxon>
        <taxon>Egibacterales</taxon>
        <taxon>Egibacteraceae</taxon>
        <taxon>Egibacter</taxon>
    </lineage>
</organism>
<feature type="region of interest" description="Disordered" evidence="1">
    <location>
        <begin position="53"/>
        <end position="88"/>
    </location>
</feature>
<feature type="signal peptide" evidence="2">
    <location>
        <begin position="1"/>
        <end position="21"/>
    </location>
</feature>
<evidence type="ECO:0008006" key="5">
    <source>
        <dbReference type="Google" id="ProtNLM"/>
    </source>
</evidence>
<feature type="compositionally biased region" description="Basic and acidic residues" evidence="1">
    <location>
        <begin position="197"/>
        <end position="207"/>
    </location>
</feature>
<name>A0A411YHB2_9ACTN</name>
<dbReference type="AlphaFoldDB" id="A0A411YHB2"/>
<feature type="compositionally biased region" description="Acidic residues" evidence="1">
    <location>
        <begin position="61"/>
        <end position="70"/>
    </location>
</feature>
<dbReference type="Proteomes" id="UP000291469">
    <property type="component" value="Chromosome"/>
</dbReference>
<protein>
    <recommendedName>
        <fullName evidence="5">DUF4352 domain-containing protein</fullName>
    </recommendedName>
</protein>